<dbReference type="STRING" id="578462.A0A0L0RZI1"/>
<organism evidence="3 4">
    <name type="scientific">Allomyces macrogynus (strain ATCC 38327)</name>
    <name type="common">Allomyces javanicus var. macrogynus</name>
    <dbReference type="NCBI Taxonomy" id="578462"/>
    <lineage>
        <taxon>Eukaryota</taxon>
        <taxon>Fungi</taxon>
        <taxon>Fungi incertae sedis</taxon>
        <taxon>Blastocladiomycota</taxon>
        <taxon>Blastocladiomycetes</taxon>
        <taxon>Blastocladiales</taxon>
        <taxon>Blastocladiaceae</taxon>
        <taxon>Allomyces</taxon>
    </lineage>
</organism>
<proteinExistence type="predicted"/>
<dbReference type="eggNOG" id="ENOG502QT8A">
    <property type="taxonomic scope" value="Eukaryota"/>
</dbReference>
<dbReference type="PANTHER" id="PTHR22091">
    <property type="entry name" value="COILED-COIL DOMAIN-CONTAINING PROTEIN 77"/>
    <property type="match status" value="1"/>
</dbReference>
<reference evidence="4" key="2">
    <citation type="submission" date="2009-11" db="EMBL/GenBank/DDBJ databases">
        <title>The Genome Sequence of Allomyces macrogynus strain ATCC 38327.</title>
        <authorList>
            <consortium name="The Broad Institute Genome Sequencing Platform"/>
            <person name="Russ C."/>
            <person name="Cuomo C."/>
            <person name="Shea T."/>
            <person name="Young S.K."/>
            <person name="Zeng Q."/>
            <person name="Koehrsen M."/>
            <person name="Haas B."/>
            <person name="Borodovsky M."/>
            <person name="Guigo R."/>
            <person name="Alvarado L."/>
            <person name="Berlin A."/>
            <person name="Borenstein D."/>
            <person name="Chen Z."/>
            <person name="Engels R."/>
            <person name="Freedman E."/>
            <person name="Gellesch M."/>
            <person name="Goldberg J."/>
            <person name="Griggs A."/>
            <person name="Gujja S."/>
            <person name="Heiman D."/>
            <person name="Hepburn T."/>
            <person name="Howarth C."/>
            <person name="Jen D."/>
            <person name="Larson L."/>
            <person name="Lewis B."/>
            <person name="Mehta T."/>
            <person name="Park D."/>
            <person name="Pearson M."/>
            <person name="Roberts A."/>
            <person name="Saif S."/>
            <person name="Shenoy N."/>
            <person name="Sisk P."/>
            <person name="Stolte C."/>
            <person name="Sykes S."/>
            <person name="Walk T."/>
            <person name="White J."/>
            <person name="Yandava C."/>
            <person name="Burger G."/>
            <person name="Gray M.W."/>
            <person name="Holland P.W.H."/>
            <person name="King N."/>
            <person name="Lang F.B.F."/>
            <person name="Roger A.J."/>
            <person name="Ruiz-Trillo I."/>
            <person name="Lander E."/>
            <person name="Nusbaum C."/>
        </authorList>
    </citation>
    <scope>NUCLEOTIDE SEQUENCE [LARGE SCALE GENOMIC DNA]</scope>
    <source>
        <strain evidence="4">ATCC 38327</strain>
    </source>
</reference>
<dbReference type="VEuPathDB" id="FungiDB:AMAG_01371"/>
<feature type="compositionally biased region" description="Low complexity" evidence="2">
    <location>
        <begin position="160"/>
        <end position="187"/>
    </location>
</feature>
<evidence type="ECO:0000313" key="3">
    <source>
        <dbReference type="EMBL" id="KNE55481.1"/>
    </source>
</evidence>
<feature type="coiled-coil region" evidence="1">
    <location>
        <begin position="342"/>
        <end position="427"/>
    </location>
</feature>
<accession>A0A0L0RZI1</accession>
<dbReference type="Proteomes" id="UP000054350">
    <property type="component" value="Unassembled WGS sequence"/>
</dbReference>
<dbReference type="AlphaFoldDB" id="A0A0L0RZI1"/>
<gene>
    <name evidence="3" type="ORF">AMAG_01371</name>
</gene>
<name>A0A0L0RZI1_ALLM3</name>
<dbReference type="OMA" id="HLSHMYR"/>
<protein>
    <recommendedName>
        <fullName evidence="5">DUF4201 domain-containing protein</fullName>
    </recommendedName>
</protein>
<evidence type="ECO:0008006" key="5">
    <source>
        <dbReference type="Google" id="ProtNLM"/>
    </source>
</evidence>
<evidence type="ECO:0000256" key="2">
    <source>
        <dbReference type="SAM" id="MobiDB-lite"/>
    </source>
</evidence>
<dbReference type="EMBL" id="GG745329">
    <property type="protein sequence ID" value="KNE55481.1"/>
    <property type="molecule type" value="Genomic_DNA"/>
</dbReference>
<reference evidence="3 4" key="1">
    <citation type="submission" date="2009-11" db="EMBL/GenBank/DDBJ databases">
        <title>Annotation of Allomyces macrogynus ATCC 38327.</title>
        <authorList>
            <consortium name="The Broad Institute Genome Sequencing Platform"/>
            <person name="Russ C."/>
            <person name="Cuomo C."/>
            <person name="Burger G."/>
            <person name="Gray M.W."/>
            <person name="Holland P.W.H."/>
            <person name="King N."/>
            <person name="Lang F.B.F."/>
            <person name="Roger A.J."/>
            <person name="Ruiz-Trillo I."/>
            <person name="Young S.K."/>
            <person name="Zeng Q."/>
            <person name="Gargeya S."/>
            <person name="Fitzgerald M."/>
            <person name="Haas B."/>
            <person name="Abouelleil A."/>
            <person name="Alvarado L."/>
            <person name="Arachchi H.M."/>
            <person name="Berlin A."/>
            <person name="Chapman S.B."/>
            <person name="Gearin G."/>
            <person name="Goldberg J."/>
            <person name="Griggs A."/>
            <person name="Gujja S."/>
            <person name="Hansen M."/>
            <person name="Heiman D."/>
            <person name="Howarth C."/>
            <person name="Larimer J."/>
            <person name="Lui A."/>
            <person name="MacDonald P.J.P."/>
            <person name="McCowen C."/>
            <person name="Montmayeur A."/>
            <person name="Murphy C."/>
            <person name="Neiman D."/>
            <person name="Pearson M."/>
            <person name="Priest M."/>
            <person name="Roberts A."/>
            <person name="Saif S."/>
            <person name="Shea T."/>
            <person name="Sisk P."/>
            <person name="Stolte C."/>
            <person name="Sykes S."/>
            <person name="Wortman J."/>
            <person name="Nusbaum C."/>
            <person name="Birren B."/>
        </authorList>
    </citation>
    <scope>NUCLEOTIDE SEQUENCE [LARGE SCALE GENOMIC DNA]</scope>
    <source>
        <strain evidence="3 4">ATCC 38327</strain>
    </source>
</reference>
<feature type="coiled-coil region" evidence="1">
    <location>
        <begin position="65"/>
        <end position="118"/>
    </location>
</feature>
<keyword evidence="4" id="KW-1185">Reference proteome</keyword>
<evidence type="ECO:0000313" key="4">
    <source>
        <dbReference type="Proteomes" id="UP000054350"/>
    </source>
</evidence>
<dbReference type="InterPro" id="IPR037696">
    <property type="entry name" value="CCDC77"/>
</dbReference>
<evidence type="ECO:0000256" key="1">
    <source>
        <dbReference type="SAM" id="Coils"/>
    </source>
</evidence>
<feature type="coiled-coil region" evidence="1">
    <location>
        <begin position="246"/>
        <end position="273"/>
    </location>
</feature>
<dbReference type="PANTHER" id="PTHR22091:SF1">
    <property type="entry name" value="COILED-COIL DOMAIN-CONTAINING PROTEIN 77"/>
    <property type="match status" value="1"/>
</dbReference>
<feature type="compositionally biased region" description="Pro residues" evidence="2">
    <location>
        <begin position="188"/>
        <end position="197"/>
    </location>
</feature>
<keyword evidence="1" id="KW-0175">Coiled coil</keyword>
<sequence length="503" mass="56548">MATTATRTAAAAAAGSTQDVQVNLDRLPLSEDLLKYYKQRIEHNEAELQSYIAALDAIKASHEEHHALTRELQQRNDEIQSLQAALAEAQGEVLSERRQLLQVLAENDELRLQELKDRKKIRYLLALCGQHVVSNSGALGPDVMYFKPAVEPKLVRPRAKSGAATATASAKRSAGKLPGKPAVAWAPSPTPTPPPLPRKMAQAELEKPAHAPETAATDPDDVRAAEAATEAAQPGHEPGMTLADENAVLRLQVQALRAQLAEQRQLHDDAARAWRHEAQARHDEHALRTRADADKMQHLGDQVAQLQAFLRDNTREVLAIRRAYLINERRLKEERVVLVDEVTQLRAKYAELRSRSEQVEKLVETRITRRNEGLLHELRSQLAKYEEELRRSKLDGEQREAGNKKKIEVLQSKLDALRNSYKALKKRRDFEIEGFTNDILMLRKQVRSLEAHIIKYGPLQDQEMAVLDVVKKTAGKAQRIQDEMVGLKRKIQGMEADLHSIPI</sequence>
<dbReference type="OrthoDB" id="191169at2759"/>
<feature type="region of interest" description="Disordered" evidence="2">
    <location>
        <begin position="156"/>
        <end position="239"/>
    </location>
</feature>